<evidence type="ECO:0000256" key="1">
    <source>
        <dbReference type="ARBA" id="ARBA00004651"/>
    </source>
</evidence>
<feature type="region of interest" description="Disordered" evidence="5">
    <location>
        <begin position="404"/>
        <end position="428"/>
    </location>
</feature>
<dbReference type="PANTHER" id="PTHR23527:SF1">
    <property type="entry name" value="BLL3282 PROTEIN"/>
    <property type="match status" value="1"/>
</dbReference>
<comment type="caution">
    <text evidence="8">The sequence shown here is derived from an EMBL/GenBank/DDBJ whole genome shotgun (WGS) entry which is preliminary data.</text>
</comment>
<feature type="compositionally biased region" description="Polar residues" evidence="5">
    <location>
        <begin position="419"/>
        <end position="428"/>
    </location>
</feature>
<dbReference type="AlphaFoldDB" id="A0A4U0SFQ6"/>
<evidence type="ECO:0000256" key="3">
    <source>
        <dbReference type="ARBA" id="ARBA00022989"/>
    </source>
</evidence>
<feature type="transmembrane region" description="Helical" evidence="6">
    <location>
        <begin position="179"/>
        <end position="198"/>
    </location>
</feature>
<dbReference type="InterPro" id="IPR052952">
    <property type="entry name" value="MFS-Transporter"/>
</dbReference>
<feature type="transmembrane region" description="Helical" evidence="6">
    <location>
        <begin position="294"/>
        <end position="311"/>
    </location>
</feature>
<dbReference type="SUPFAM" id="SSF103473">
    <property type="entry name" value="MFS general substrate transporter"/>
    <property type="match status" value="1"/>
</dbReference>
<dbReference type="GO" id="GO:0022857">
    <property type="term" value="F:transmembrane transporter activity"/>
    <property type="evidence" value="ECO:0007669"/>
    <property type="project" value="InterPro"/>
</dbReference>
<keyword evidence="3 6" id="KW-1133">Transmembrane helix</keyword>
<dbReference type="InterPro" id="IPR036259">
    <property type="entry name" value="MFS_trans_sf"/>
</dbReference>
<dbReference type="Gene3D" id="1.20.1250.20">
    <property type="entry name" value="MFS general substrate transporter like domains"/>
    <property type="match status" value="2"/>
</dbReference>
<keyword evidence="2 6" id="KW-0812">Transmembrane</keyword>
<evidence type="ECO:0000313" key="8">
    <source>
        <dbReference type="EMBL" id="TKA08424.1"/>
    </source>
</evidence>
<feature type="domain" description="Major facilitator superfamily (MFS) profile" evidence="7">
    <location>
        <begin position="11"/>
        <end position="404"/>
    </location>
</feature>
<name>A0A4U0SFQ6_9ACTN</name>
<feature type="transmembrane region" description="Helical" evidence="6">
    <location>
        <begin position="113"/>
        <end position="136"/>
    </location>
</feature>
<reference evidence="8 9" key="1">
    <citation type="submission" date="2019-04" db="EMBL/GenBank/DDBJ databases">
        <title>Streptomyces oryziradicis sp. nov., a novel actinomycete isolated from rhizosphere soil of rice (Oryza sativa L.).</title>
        <authorList>
            <person name="Li C."/>
        </authorList>
    </citation>
    <scope>NUCLEOTIDE SEQUENCE [LARGE SCALE GENOMIC DNA]</scope>
    <source>
        <strain evidence="8 9">NEAU-C40</strain>
    </source>
</reference>
<feature type="transmembrane region" description="Helical" evidence="6">
    <location>
        <begin position="317"/>
        <end position="339"/>
    </location>
</feature>
<dbReference type="PROSITE" id="PS50850">
    <property type="entry name" value="MFS"/>
    <property type="match status" value="1"/>
</dbReference>
<proteinExistence type="predicted"/>
<evidence type="ECO:0000256" key="2">
    <source>
        <dbReference type="ARBA" id="ARBA00022692"/>
    </source>
</evidence>
<organism evidence="8 9">
    <name type="scientific">Actinacidiphila oryziradicis</name>
    <dbReference type="NCBI Taxonomy" id="2571141"/>
    <lineage>
        <taxon>Bacteria</taxon>
        <taxon>Bacillati</taxon>
        <taxon>Actinomycetota</taxon>
        <taxon>Actinomycetes</taxon>
        <taxon>Kitasatosporales</taxon>
        <taxon>Streptomycetaceae</taxon>
        <taxon>Actinacidiphila</taxon>
    </lineage>
</organism>
<dbReference type="GO" id="GO:0005886">
    <property type="term" value="C:plasma membrane"/>
    <property type="evidence" value="ECO:0007669"/>
    <property type="project" value="UniProtKB-SubCell"/>
</dbReference>
<gene>
    <name evidence="8" type="ORF">FCI23_28495</name>
</gene>
<dbReference type="EMBL" id="SUMC01000031">
    <property type="protein sequence ID" value="TKA08424.1"/>
    <property type="molecule type" value="Genomic_DNA"/>
</dbReference>
<dbReference type="Pfam" id="PF07690">
    <property type="entry name" value="MFS_1"/>
    <property type="match status" value="1"/>
</dbReference>
<evidence type="ECO:0000313" key="9">
    <source>
        <dbReference type="Proteomes" id="UP000305778"/>
    </source>
</evidence>
<evidence type="ECO:0000256" key="5">
    <source>
        <dbReference type="SAM" id="MobiDB-lite"/>
    </source>
</evidence>
<dbReference type="InterPro" id="IPR020846">
    <property type="entry name" value="MFS_dom"/>
</dbReference>
<dbReference type="RefSeq" id="WP_136726803.1">
    <property type="nucleotide sequence ID" value="NZ_SUMC01000031.1"/>
</dbReference>
<comment type="subcellular location">
    <subcellularLocation>
        <location evidence="1">Cell membrane</location>
        <topology evidence="1">Multi-pass membrane protein</topology>
    </subcellularLocation>
</comment>
<evidence type="ECO:0000256" key="6">
    <source>
        <dbReference type="SAM" id="Phobius"/>
    </source>
</evidence>
<keyword evidence="4 6" id="KW-0472">Membrane</keyword>
<dbReference type="OrthoDB" id="8628659at2"/>
<evidence type="ECO:0000259" key="7">
    <source>
        <dbReference type="PROSITE" id="PS50850"/>
    </source>
</evidence>
<feature type="transmembrane region" description="Helical" evidence="6">
    <location>
        <begin position="255"/>
        <end position="273"/>
    </location>
</feature>
<dbReference type="Proteomes" id="UP000305778">
    <property type="component" value="Unassembled WGS sequence"/>
</dbReference>
<accession>A0A4U0SFQ6</accession>
<feature type="transmembrane region" description="Helical" evidence="6">
    <location>
        <begin position="54"/>
        <end position="75"/>
    </location>
</feature>
<sequence length="428" mass="42725">MTEARDNASHIVDIGARRWLMLALGTAAQTTACAFLYGIPYLAAELRSAEHLTLTQVGMLVACPTIGLVVGLYAWGAAADRHGERTVLALGLGLTAVLLLLAASPVAHGMLALGLLLALAGVATGSVSSGSGRLVLGWFGARQRGLAMGIRQTSTPLGMGLAALSMPPLAAAYGVHGAVAALAAACGGVAVMTALLTADPPRTTPKGTAADRSGNPYRGSSVLPRIHAGGALLVVPQFTASAFALVLLVDVRDWSAVHAGQLLAGAQVLGALVRIAAGRWSDRVGSRLRPMRQLALFTAAVCAATALAVAYPSALTGAVLVTAVAITASTNGLSFTATAERAGPAWSGRALGVHNTGQNLTAAVVPPAMGALITAAGYWPGFAVAAVCACASALVIPVRATAAGPDPEPGPAARLRPQASPTGTGTGT</sequence>
<dbReference type="InterPro" id="IPR011701">
    <property type="entry name" value="MFS"/>
</dbReference>
<feature type="transmembrane region" description="Helical" evidence="6">
    <location>
        <begin position="20"/>
        <end position="42"/>
    </location>
</feature>
<feature type="transmembrane region" description="Helical" evidence="6">
    <location>
        <begin position="228"/>
        <end position="249"/>
    </location>
</feature>
<keyword evidence="9" id="KW-1185">Reference proteome</keyword>
<protein>
    <submittedName>
        <fullName evidence="8">MFS transporter</fullName>
    </submittedName>
</protein>
<evidence type="ECO:0000256" key="4">
    <source>
        <dbReference type="ARBA" id="ARBA00023136"/>
    </source>
</evidence>
<dbReference type="PANTHER" id="PTHR23527">
    <property type="entry name" value="BLL3282 PROTEIN"/>
    <property type="match status" value="1"/>
</dbReference>
<feature type="transmembrane region" description="Helical" evidence="6">
    <location>
        <begin position="87"/>
        <end position="107"/>
    </location>
</feature>